<name>A0A9P1IZ26_9PELO</name>
<reference evidence="2" key="1">
    <citation type="submission" date="2022-11" db="EMBL/GenBank/DDBJ databases">
        <authorList>
            <person name="Kikuchi T."/>
        </authorList>
    </citation>
    <scope>NUCLEOTIDE SEQUENCE</scope>
    <source>
        <strain evidence="2">PS1010</strain>
    </source>
</reference>
<evidence type="ECO:0008006" key="4">
    <source>
        <dbReference type="Google" id="ProtNLM"/>
    </source>
</evidence>
<evidence type="ECO:0000313" key="3">
    <source>
        <dbReference type="Proteomes" id="UP001152747"/>
    </source>
</evidence>
<protein>
    <recommendedName>
        <fullName evidence="4">DUF19 domain-containing protein</fullName>
    </recommendedName>
</protein>
<dbReference type="Proteomes" id="UP001152747">
    <property type="component" value="Unassembled WGS sequence"/>
</dbReference>
<keyword evidence="3" id="KW-1185">Reference proteome</keyword>
<sequence>MNRIFVLFVTLFYSSNSINIPQRYLEQCENTNSTEIGKCLNSTDNCEIFLGCMAEIQCKPIDEDYKNQLDSCWKSVFMEKFGECRKKLIEAKANCQKDKLKNMTQNPELRACNNIRDSKTSKLFMKEVIVTI</sequence>
<proteinExistence type="predicted"/>
<dbReference type="EMBL" id="CANHGI010000005">
    <property type="protein sequence ID" value="CAI5452737.1"/>
    <property type="molecule type" value="Genomic_DNA"/>
</dbReference>
<keyword evidence="1" id="KW-0732">Signal</keyword>
<gene>
    <name evidence="2" type="ORF">CAMP_LOCUS15374</name>
</gene>
<accession>A0A9P1IZ26</accession>
<dbReference type="AlphaFoldDB" id="A0A9P1IZ26"/>
<feature type="signal peptide" evidence="1">
    <location>
        <begin position="1"/>
        <end position="17"/>
    </location>
</feature>
<evidence type="ECO:0000256" key="1">
    <source>
        <dbReference type="SAM" id="SignalP"/>
    </source>
</evidence>
<organism evidence="2 3">
    <name type="scientific">Caenorhabditis angaria</name>
    <dbReference type="NCBI Taxonomy" id="860376"/>
    <lineage>
        <taxon>Eukaryota</taxon>
        <taxon>Metazoa</taxon>
        <taxon>Ecdysozoa</taxon>
        <taxon>Nematoda</taxon>
        <taxon>Chromadorea</taxon>
        <taxon>Rhabditida</taxon>
        <taxon>Rhabditina</taxon>
        <taxon>Rhabditomorpha</taxon>
        <taxon>Rhabditoidea</taxon>
        <taxon>Rhabditidae</taxon>
        <taxon>Peloderinae</taxon>
        <taxon>Caenorhabditis</taxon>
    </lineage>
</organism>
<evidence type="ECO:0000313" key="2">
    <source>
        <dbReference type="EMBL" id="CAI5452737.1"/>
    </source>
</evidence>
<comment type="caution">
    <text evidence="2">The sequence shown here is derived from an EMBL/GenBank/DDBJ whole genome shotgun (WGS) entry which is preliminary data.</text>
</comment>
<feature type="chain" id="PRO_5040437644" description="DUF19 domain-containing protein" evidence="1">
    <location>
        <begin position="18"/>
        <end position="132"/>
    </location>
</feature>